<dbReference type="SMART" id="SM00192">
    <property type="entry name" value="LDLa"/>
    <property type="match status" value="3"/>
</dbReference>
<dbReference type="PROSITE" id="PS50068">
    <property type="entry name" value="LDLRA_2"/>
    <property type="match status" value="2"/>
</dbReference>
<feature type="transmembrane region" description="Helical" evidence="10">
    <location>
        <begin position="448"/>
        <end position="469"/>
    </location>
</feature>
<dbReference type="PRINTS" id="PR00237">
    <property type="entry name" value="GPCRRHODOPSN"/>
</dbReference>
<evidence type="ECO:0000256" key="8">
    <source>
        <dbReference type="PROSITE-ProRule" id="PRU00124"/>
    </source>
</evidence>
<protein>
    <submittedName>
        <fullName evidence="12">Uncharacterized protein LOC108950436</fullName>
    </submittedName>
</protein>
<feature type="transmembrane region" description="Helical" evidence="10">
    <location>
        <begin position="405"/>
        <end position="428"/>
    </location>
</feature>
<dbReference type="PANTHER" id="PTHR24372">
    <property type="entry name" value="GLYCOPROTEIN HORMONE RECEPTOR"/>
    <property type="match status" value="1"/>
</dbReference>
<keyword evidence="6 10" id="KW-0472">Membrane</keyword>
<feature type="transmembrane region" description="Helical" evidence="10">
    <location>
        <begin position="363"/>
        <end position="384"/>
    </location>
</feature>
<feature type="transmembrane region" description="Helical" evidence="10">
    <location>
        <begin position="694"/>
        <end position="715"/>
    </location>
</feature>
<dbReference type="GO" id="GO:0009755">
    <property type="term" value="P:hormone-mediated signaling pathway"/>
    <property type="evidence" value="ECO:0007669"/>
    <property type="project" value="TreeGrafter"/>
</dbReference>
<evidence type="ECO:0000256" key="2">
    <source>
        <dbReference type="ARBA" id="ARBA00022614"/>
    </source>
</evidence>
<gene>
    <name evidence="12" type="primary">LOC108950436-001</name>
</gene>
<dbReference type="SUPFAM" id="SSF57424">
    <property type="entry name" value="LDL receptor-like module"/>
    <property type="match status" value="2"/>
</dbReference>
<dbReference type="PROSITE" id="PS50262">
    <property type="entry name" value="G_PROTEIN_RECEP_F1_2"/>
    <property type="match status" value="1"/>
</dbReference>
<evidence type="ECO:0000256" key="6">
    <source>
        <dbReference type="ARBA" id="ARBA00023136"/>
    </source>
</evidence>
<feature type="compositionally biased region" description="Polar residues" evidence="9">
    <location>
        <begin position="733"/>
        <end position="754"/>
    </location>
</feature>
<feature type="region of interest" description="Disordered" evidence="9">
    <location>
        <begin position="733"/>
        <end position="774"/>
    </location>
</feature>
<dbReference type="SUPFAM" id="SSF81321">
    <property type="entry name" value="Family A G protein-coupled receptor-like"/>
    <property type="match status" value="2"/>
</dbReference>
<evidence type="ECO:0000256" key="9">
    <source>
        <dbReference type="SAM" id="MobiDB-lite"/>
    </source>
</evidence>
<comment type="caution">
    <text evidence="8">Lacks conserved residue(s) required for the propagation of feature annotation.</text>
</comment>
<evidence type="ECO:0000256" key="5">
    <source>
        <dbReference type="ARBA" id="ARBA00022989"/>
    </source>
</evidence>
<organism evidence="12">
    <name type="scientific">Phallusia mammillata</name>
    <dbReference type="NCBI Taxonomy" id="59560"/>
    <lineage>
        <taxon>Eukaryota</taxon>
        <taxon>Metazoa</taxon>
        <taxon>Chordata</taxon>
        <taxon>Tunicata</taxon>
        <taxon>Ascidiacea</taxon>
        <taxon>Phlebobranchia</taxon>
        <taxon>Ascidiidae</taxon>
        <taxon>Phallusia</taxon>
    </lineage>
</organism>
<proteinExistence type="evidence at transcript level"/>
<evidence type="ECO:0000256" key="7">
    <source>
        <dbReference type="ARBA" id="ARBA00023157"/>
    </source>
</evidence>
<evidence type="ECO:0000256" key="10">
    <source>
        <dbReference type="SAM" id="Phobius"/>
    </source>
</evidence>
<dbReference type="InterPro" id="IPR036055">
    <property type="entry name" value="LDL_receptor-like_sf"/>
</dbReference>
<keyword evidence="7" id="KW-1015">Disulfide bond</keyword>
<dbReference type="InterPro" id="IPR002172">
    <property type="entry name" value="LDrepeatLR_classA_rpt"/>
</dbReference>
<dbReference type="AlphaFoldDB" id="A0A6F9DIK7"/>
<dbReference type="GO" id="GO:0008528">
    <property type="term" value="F:G protein-coupled peptide receptor activity"/>
    <property type="evidence" value="ECO:0007669"/>
    <property type="project" value="TreeGrafter"/>
</dbReference>
<dbReference type="PANTHER" id="PTHR24372:SF77">
    <property type="entry name" value="G-PROTEIN COUPLED RECEPTORS FAMILY 1 PROFILE DOMAIN-CONTAINING PROTEIN"/>
    <property type="match status" value="1"/>
</dbReference>
<comment type="subcellular location">
    <subcellularLocation>
        <location evidence="1">Membrane</location>
    </subcellularLocation>
</comment>
<dbReference type="GO" id="GO:0007189">
    <property type="term" value="P:adenylate cyclase-activating G protein-coupled receptor signaling pathway"/>
    <property type="evidence" value="ECO:0007669"/>
    <property type="project" value="TreeGrafter"/>
</dbReference>
<feature type="transmembrane region" description="Helical" evidence="10">
    <location>
        <begin position="617"/>
        <end position="643"/>
    </location>
</feature>
<name>A0A6F9DIK7_9ASCI</name>
<keyword evidence="2" id="KW-0433">Leucine-rich repeat</keyword>
<dbReference type="Gene3D" id="4.10.400.10">
    <property type="entry name" value="Low-density Lipoprotein Receptor"/>
    <property type="match status" value="2"/>
</dbReference>
<feature type="domain" description="G-protein coupled receptors family 1 profile" evidence="11">
    <location>
        <begin position="375"/>
        <end position="715"/>
    </location>
</feature>
<dbReference type="GO" id="GO:0005886">
    <property type="term" value="C:plasma membrane"/>
    <property type="evidence" value="ECO:0007669"/>
    <property type="project" value="TreeGrafter"/>
</dbReference>
<feature type="transmembrane region" description="Helical" evidence="10">
    <location>
        <begin position="664"/>
        <end position="688"/>
    </location>
</feature>
<keyword evidence="5 10" id="KW-1133">Transmembrane helix</keyword>
<dbReference type="Pfam" id="PF00001">
    <property type="entry name" value="7tm_1"/>
    <property type="match status" value="2"/>
</dbReference>
<keyword evidence="4" id="KW-0677">Repeat</keyword>
<evidence type="ECO:0000259" key="11">
    <source>
        <dbReference type="PROSITE" id="PS50262"/>
    </source>
</evidence>
<evidence type="ECO:0000313" key="12">
    <source>
        <dbReference type="EMBL" id="CAB3263304.1"/>
    </source>
</evidence>
<evidence type="ECO:0000256" key="3">
    <source>
        <dbReference type="ARBA" id="ARBA00022692"/>
    </source>
</evidence>
<keyword evidence="3 10" id="KW-0812">Transmembrane</keyword>
<dbReference type="EMBL" id="LR787442">
    <property type="protein sequence ID" value="CAB3263304.1"/>
    <property type="molecule type" value="mRNA"/>
</dbReference>
<dbReference type="CDD" id="cd00112">
    <property type="entry name" value="LDLa"/>
    <property type="match status" value="1"/>
</dbReference>
<dbReference type="Gene3D" id="1.20.1070.10">
    <property type="entry name" value="Rhodopsin 7-helix transmembrane proteins"/>
    <property type="match status" value="2"/>
</dbReference>
<evidence type="ECO:0000256" key="1">
    <source>
        <dbReference type="ARBA" id="ARBA00004370"/>
    </source>
</evidence>
<dbReference type="InterPro" id="IPR017452">
    <property type="entry name" value="GPCR_Rhodpsn_7TM"/>
</dbReference>
<sequence>MLVPRHQVCDGIINCADLSDECLCEKQVSNICNHVKLRTERLPTLCLPGQVYCGNGNLSKCVNRTSVCDGISDCINNLDEKFSYCHGTLSCSKGLLTDAGMPCRCDTSQCFYLTSVRGVRSGILCNGIEDCGLNGPGVKSRAVWAVPPGFPPDECNATCPDVPGKFNCTVSSVGVLGAAVGPPSMVACTKNVTFPNGTKIVKRIGVSSENFCDGVLECTGDYIDEKNCPNRFSCRIGNLVSIPKSQVCDGYENCDNGMDESKILCQENFYCKSLKGQKVSVSTKVVCDFNINCDKAEDEMNCSSVDGRFYCENKKPLFVRKKQVLDGRGDCTDWSDECSEKFKTGANVLSSRYELIANPFLRAIVWIMALLAFFGNLIVIVGEIKSLQKVFSKAQGASPRTNHMLVLNLAVADFLMAIYLLMLGIAGAVYSGSYCSQSLSWLTSQSCVAMGVLVVLSSETSVLTMLLLTGSRLFAVYNPIASLSKPSFRAVLLMIMLTWTISLTLALVPLSASQQSSFVERALIGSNPFFSNVVVHFDAAKNFTIKLLTYSKHLSSQPDSVLLQVQAMTSWNELEQFLANTSQSNLLTISNYFGYYSANSVCIPNLFVTSKDWSWQFSLAISILNFIVFVFVASTYTAIILKARKSINKFQSVGKKSSALQHKILRLIITDFCCWIPLSIMVFINFSGVKIDSISYAVAAIVLLPINSALNPILYSNFIDKIYTKCRGQVPVGSQPTSRIGSTSLSSQNTTKLRLTTRRAESQVVDKASSSAAE</sequence>
<accession>A0A6F9DIK7</accession>
<reference evidence="12" key="1">
    <citation type="submission" date="2020-04" db="EMBL/GenBank/DDBJ databases">
        <authorList>
            <person name="Neveu A P."/>
        </authorList>
    </citation>
    <scope>NUCLEOTIDE SEQUENCE</scope>
    <source>
        <tissue evidence="12">Whole embryo</tissue>
    </source>
</reference>
<feature type="transmembrane region" description="Helical" evidence="10">
    <location>
        <begin position="490"/>
        <end position="512"/>
    </location>
</feature>
<dbReference type="InterPro" id="IPR000276">
    <property type="entry name" value="GPCR_Rhodpsn"/>
</dbReference>
<evidence type="ECO:0000256" key="4">
    <source>
        <dbReference type="ARBA" id="ARBA00022737"/>
    </source>
</evidence>